<name>A0A7W8AE12_9ACTN</name>
<sequence>MANFAERLDHALSKRGYTGAQVAAALTTAGIPITRAYVSQLRTGKQTNPTLQVLQALASYLQVSVGWLLGEDYLESGAMQDLQLRAAAIGASASGLSEGSLDLLRDVVDIARRAEGLPARTATNDLPDAARLSDIAVTALADRLRGLRVAARMSPADVEFALGRGVAAVAAIEEGKLAPAPATVARMLSLYGVAAPHLREHLMTLARGEREPSWYDSSTVSPLAATAYALEERASVIRTYQTQIVPPLLQTELYARAAIQVAGLATPGLTSVDDAVQVLLTRQALLTRPDGPVFWSVVDESALMRSIAGEEIQAAQLDALIQHAKRPNVSIHIAPITDPAYLPRTGPFTLWRFAEPYEPDLACAHWIESDELVTDTTSIEVYHQAFAKLSVITTTRDETLDLLYAHRQRLGP</sequence>
<dbReference type="EMBL" id="JACHIN010000024">
    <property type="protein sequence ID" value="MBB5084572.1"/>
    <property type="molecule type" value="Genomic_DNA"/>
</dbReference>
<reference evidence="2 3" key="1">
    <citation type="submission" date="2020-08" db="EMBL/GenBank/DDBJ databases">
        <title>Genomic Encyclopedia of Type Strains, Phase IV (KMG-IV): sequencing the most valuable type-strain genomes for metagenomic binning, comparative biology and taxonomic classification.</title>
        <authorList>
            <person name="Goeker M."/>
        </authorList>
    </citation>
    <scope>NUCLEOTIDE SEQUENCE [LARGE SCALE GENOMIC DNA]</scope>
    <source>
        <strain evidence="2 3">DSM 45385</strain>
    </source>
</reference>
<evidence type="ECO:0000313" key="2">
    <source>
        <dbReference type="EMBL" id="MBB5084572.1"/>
    </source>
</evidence>
<dbReference type="SUPFAM" id="SSF47413">
    <property type="entry name" value="lambda repressor-like DNA-binding domains"/>
    <property type="match status" value="2"/>
</dbReference>
<dbReference type="GO" id="GO:0003677">
    <property type="term" value="F:DNA binding"/>
    <property type="evidence" value="ECO:0007669"/>
    <property type="project" value="InterPro"/>
</dbReference>
<protein>
    <submittedName>
        <fullName evidence="2">Transcriptional regulator with XRE-family HTH domain</fullName>
    </submittedName>
</protein>
<evidence type="ECO:0000259" key="1">
    <source>
        <dbReference type="PROSITE" id="PS50943"/>
    </source>
</evidence>
<dbReference type="Pfam" id="PF19054">
    <property type="entry name" value="DUF5753"/>
    <property type="match status" value="1"/>
</dbReference>
<evidence type="ECO:0000313" key="3">
    <source>
        <dbReference type="Proteomes" id="UP000568380"/>
    </source>
</evidence>
<dbReference type="Pfam" id="PF01381">
    <property type="entry name" value="HTH_3"/>
    <property type="match status" value="1"/>
</dbReference>
<dbReference type="InterPro" id="IPR001387">
    <property type="entry name" value="Cro/C1-type_HTH"/>
</dbReference>
<feature type="domain" description="HTH cro/C1-type" evidence="1">
    <location>
        <begin position="33"/>
        <end position="68"/>
    </location>
</feature>
<comment type="caution">
    <text evidence="2">The sequence shown here is derived from an EMBL/GenBank/DDBJ whole genome shotgun (WGS) entry which is preliminary data.</text>
</comment>
<dbReference type="RefSeq" id="WP_184974751.1">
    <property type="nucleotide sequence ID" value="NZ_JACHIN010000024.1"/>
</dbReference>
<accession>A0A7W8AE12</accession>
<dbReference type="CDD" id="cd00093">
    <property type="entry name" value="HTH_XRE"/>
    <property type="match status" value="1"/>
</dbReference>
<dbReference type="SMART" id="SM00530">
    <property type="entry name" value="HTH_XRE"/>
    <property type="match status" value="2"/>
</dbReference>
<dbReference type="Gene3D" id="1.10.260.40">
    <property type="entry name" value="lambda repressor-like DNA-binding domains"/>
    <property type="match status" value="1"/>
</dbReference>
<feature type="domain" description="HTH cro/C1-type" evidence="1">
    <location>
        <begin position="144"/>
        <end position="198"/>
    </location>
</feature>
<dbReference type="InterPro" id="IPR043917">
    <property type="entry name" value="DUF5753"/>
</dbReference>
<dbReference type="Pfam" id="PF13560">
    <property type="entry name" value="HTH_31"/>
    <property type="match status" value="1"/>
</dbReference>
<dbReference type="AlphaFoldDB" id="A0A7W8AE12"/>
<proteinExistence type="predicted"/>
<dbReference type="Proteomes" id="UP000568380">
    <property type="component" value="Unassembled WGS sequence"/>
</dbReference>
<gene>
    <name evidence="2" type="ORF">HNR40_010081</name>
</gene>
<dbReference type="InterPro" id="IPR010982">
    <property type="entry name" value="Lambda_DNA-bd_dom_sf"/>
</dbReference>
<dbReference type="PROSITE" id="PS50943">
    <property type="entry name" value="HTH_CROC1"/>
    <property type="match status" value="2"/>
</dbReference>
<keyword evidence="3" id="KW-1185">Reference proteome</keyword>
<organism evidence="2 3">
    <name type="scientific">Nonomuraea endophytica</name>
    <dbReference type="NCBI Taxonomy" id="714136"/>
    <lineage>
        <taxon>Bacteria</taxon>
        <taxon>Bacillati</taxon>
        <taxon>Actinomycetota</taxon>
        <taxon>Actinomycetes</taxon>
        <taxon>Streptosporangiales</taxon>
        <taxon>Streptosporangiaceae</taxon>
        <taxon>Nonomuraea</taxon>
    </lineage>
</organism>